<name>A0A8S4BZF2_9TELE</name>
<dbReference type="Proteomes" id="UP000677803">
    <property type="component" value="Unassembled WGS sequence"/>
</dbReference>
<keyword evidence="4" id="KW-0812">Transmembrane</keyword>
<feature type="region of interest" description="Disordered" evidence="3">
    <location>
        <begin position="370"/>
        <end position="440"/>
    </location>
</feature>
<evidence type="ECO:0000313" key="6">
    <source>
        <dbReference type="Proteomes" id="UP000677803"/>
    </source>
</evidence>
<evidence type="ECO:0000256" key="3">
    <source>
        <dbReference type="SAM" id="MobiDB-lite"/>
    </source>
</evidence>
<accession>A0A8S4BZF2</accession>
<feature type="region of interest" description="Disordered" evidence="3">
    <location>
        <begin position="177"/>
        <end position="344"/>
    </location>
</feature>
<keyword evidence="4" id="KW-1133">Transmembrane helix</keyword>
<dbReference type="GO" id="GO:0045766">
    <property type="term" value="P:positive regulation of angiogenesis"/>
    <property type="evidence" value="ECO:0007669"/>
    <property type="project" value="InterPro"/>
</dbReference>
<proteinExistence type="predicted"/>
<dbReference type="EMBL" id="CAJRST010038888">
    <property type="protein sequence ID" value="CAG6016041.1"/>
    <property type="molecule type" value="Genomic_DNA"/>
</dbReference>
<sequence length="560" mass="60829">MEQWQDAASKQVKLLTNRLNELLSKGLVWLNSEFGVDLGLKPELIPPWMILLAACIGLVLLVALWASVCRSVFRRRPNLTAVDDGIEAKRGVSKGVKAEEPKKKKKKTEKARILNQFTVHLCPVRQPCCQASWQANAEKAQPNGRVVAESQEEAIEEEGIVPHHQAPPPEVKIEKVAETKKSKKKAKQAVKETKPTTADGKEPEEGTWETKVSNKEKREQRKKDKSSSDGSASPGGGDTPIGTPLEQPKDAPSVPSTAATQKKKKGNVAKMKAEKGESVVPQESWPVPTADLNLVGLGVGPAHGSSADHSSDWNAPSEPWGNYEEPTPEPPQAQEQTAPEPAKINLIGAAVSQLGAGSQLNIMEVSRTFLDEDDEDEDKDKGDATTDGGAKAKKKKKKKKKTAEDGAAGQPEEPAKELPPTGSVKKQSPAQESLAAVQPVRAAAVEIPKKREEFSRLARSFPTELKTAHLFTPFEQIKGERPVKEAVSQKLPVTQVPHKSADGEPTAKQNNLPAPVQQSKNITVTLNTESLSRSRLKHLETAEESQAPKPAKKKKARRET</sequence>
<feature type="transmembrane region" description="Helical" evidence="4">
    <location>
        <begin position="48"/>
        <end position="68"/>
    </location>
</feature>
<keyword evidence="4" id="KW-0472">Membrane</keyword>
<feature type="compositionally biased region" description="Low complexity" evidence="3">
    <location>
        <begin position="332"/>
        <end position="342"/>
    </location>
</feature>
<organism evidence="5 6">
    <name type="scientific">Menidia menidia</name>
    <name type="common">Atlantic silverside</name>
    <dbReference type="NCBI Taxonomy" id="238744"/>
    <lineage>
        <taxon>Eukaryota</taxon>
        <taxon>Metazoa</taxon>
        <taxon>Chordata</taxon>
        <taxon>Craniata</taxon>
        <taxon>Vertebrata</taxon>
        <taxon>Euteleostomi</taxon>
        <taxon>Actinopterygii</taxon>
        <taxon>Neopterygii</taxon>
        <taxon>Teleostei</taxon>
        <taxon>Neoteleostei</taxon>
        <taxon>Acanthomorphata</taxon>
        <taxon>Ovalentaria</taxon>
        <taxon>Atherinomorphae</taxon>
        <taxon>Atheriniformes</taxon>
        <taxon>Atherinopsidae</taxon>
        <taxon>Menidiinae</taxon>
        <taxon>Menidia</taxon>
    </lineage>
</organism>
<comment type="caution">
    <text evidence="5">The sequence shown here is derived from an EMBL/GenBank/DDBJ whole genome shotgun (WGS) entry which is preliminary data.</text>
</comment>
<feature type="region of interest" description="Disordered" evidence="3">
    <location>
        <begin position="490"/>
        <end position="560"/>
    </location>
</feature>
<feature type="compositionally biased region" description="Basic residues" evidence="3">
    <location>
        <begin position="550"/>
        <end position="560"/>
    </location>
</feature>
<reference evidence="5" key="1">
    <citation type="submission" date="2021-05" db="EMBL/GenBank/DDBJ databases">
        <authorList>
            <person name="Tigano A."/>
        </authorList>
    </citation>
    <scope>NUCLEOTIDE SEQUENCE</scope>
</reference>
<dbReference type="InterPro" id="IPR052305">
    <property type="entry name" value="TransReg_TumorExp"/>
</dbReference>
<feature type="compositionally biased region" description="Basic residues" evidence="3">
    <location>
        <begin position="391"/>
        <end position="401"/>
    </location>
</feature>
<feature type="compositionally biased region" description="Basic and acidic residues" evidence="3">
    <location>
        <begin position="189"/>
        <end position="204"/>
    </location>
</feature>
<dbReference type="Pfam" id="PF15686">
    <property type="entry name" value="LYRIC"/>
    <property type="match status" value="3"/>
</dbReference>
<dbReference type="GO" id="GO:0003712">
    <property type="term" value="F:transcription coregulator activity"/>
    <property type="evidence" value="ECO:0007669"/>
    <property type="project" value="TreeGrafter"/>
</dbReference>
<dbReference type="AlphaFoldDB" id="A0A8S4BZF2"/>
<dbReference type="PANTHER" id="PTHR23251">
    <property type="entry name" value="LYSINE-RICH CEACAM1 CO-ISOLATED PROTEIN LYRIC PROTEIN"/>
    <property type="match status" value="1"/>
</dbReference>
<dbReference type="InterPro" id="IPR031402">
    <property type="entry name" value="LYRIC"/>
</dbReference>
<feature type="compositionally biased region" description="Polar residues" evidence="3">
    <location>
        <begin position="507"/>
        <end position="533"/>
    </location>
</feature>
<dbReference type="GO" id="GO:0043123">
    <property type="term" value="P:positive regulation of canonical NF-kappaB signal transduction"/>
    <property type="evidence" value="ECO:0007669"/>
    <property type="project" value="InterPro"/>
</dbReference>
<keyword evidence="2" id="KW-0539">Nucleus</keyword>
<dbReference type="PANTHER" id="PTHR23251:SF0">
    <property type="entry name" value="PROTEIN LYRIC"/>
    <property type="match status" value="1"/>
</dbReference>
<protein>
    <submittedName>
        <fullName evidence="5">(Atlantic silverside) hypothetical protein</fullName>
    </submittedName>
</protein>
<dbReference type="GO" id="GO:0005634">
    <property type="term" value="C:nucleus"/>
    <property type="evidence" value="ECO:0007669"/>
    <property type="project" value="UniProtKB-SubCell"/>
</dbReference>
<dbReference type="OrthoDB" id="8918651at2759"/>
<evidence type="ECO:0000313" key="5">
    <source>
        <dbReference type="EMBL" id="CAG6016041.1"/>
    </source>
</evidence>
<comment type="subcellular location">
    <subcellularLocation>
        <location evidence="1">Nucleus</location>
    </subcellularLocation>
</comment>
<evidence type="ECO:0000256" key="2">
    <source>
        <dbReference type="ARBA" id="ARBA00023242"/>
    </source>
</evidence>
<evidence type="ECO:0000256" key="4">
    <source>
        <dbReference type="SAM" id="Phobius"/>
    </source>
</evidence>
<keyword evidence="6" id="KW-1185">Reference proteome</keyword>
<dbReference type="GO" id="GO:0006357">
    <property type="term" value="P:regulation of transcription by RNA polymerase II"/>
    <property type="evidence" value="ECO:0007669"/>
    <property type="project" value="TreeGrafter"/>
</dbReference>
<dbReference type="GO" id="GO:0043066">
    <property type="term" value="P:negative regulation of apoptotic process"/>
    <property type="evidence" value="ECO:0007669"/>
    <property type="project" value="InterPro"/>
</dbReference>
<gene>
    <name evidence="5" type="ORF">MMEN_LOCUS20006</name>
</gene>
<feature type="compositionally biased region" description="Basic and acidic residues" evidence="3">
    <location>
        <begin position="212"/>
        <end position="227"/>
    </location>
</feature>
<evidence type="ECO:0000256" key="1">
    <source>
        <dbReference type="ARBA" id="ARBA00004123"/>
    </source>
</evidence>